<dbReference type="InParanoid" id="A0A074Z332"/>
<accession>A0A074Z332</accession>
<dbReference type="RefSeq" id="XP_013349192.1">
    <property type="nucleotide sequence ID" value="XM_013493738.1"/>
</dbReference>
<name>A0A074Z332_AURSE</name>
<dbReference type="GeneID" id="25362145"/>
<evidence type="ECO:0000313" key="1">
    <source>
        <dbReference type="EMBL" id="KER00678.1"/>
    </source>
</evidence>
<organism evidence="1 2">
    <name type="scientific">Aureobasidium subglaciale (strain EXF-2481)</name>
    <name type="common">Aureobasidium pullulans var. subglaciale</name>
    <dbReference type="NCBI Taxonomy" id="1043005"/>
    <lineage>
        <taxon>Eukaryota</taxon>
        <taxon>Fungi</taxon>
        <taxon>Dikarya</taxon>
        <taxon>Ascomycota</taxon>
        <taxon>Pezizomycotina</taxon>
        <taxon>Dothideomycetes</taxon>
        <taxon>Dothideomycetidae</taxon>
        <taxon>Dothideales</taxon>
        <taxon>Saccotheciaceae</taxon>
        <taxon>Aureobasidium</taxon>
    </lineage>
</organism>
<dbReference type="Proteomes" id="UP000030641">
    <property type="component" value="Unassembled WGS sequence"/>
</dbReference>
<gene>
    <name evidence="1" type="ORF">AUEXF2481DRAFT_151812</name>
</gene>
<reference evidence="1 2" key="1">
    <citation type="journal article" date="2014" name="BMC Genomics">
        <title>Genome sequencing of four Aureobasidium pullulans varieties: biotechnological potential, stress tolerance, and description of new species.</title>
        <authorList>
            <person name="Gostin Ar C."/>
            <person name="Ohm R.A."/>
            <person name="Kogej T."/>
            <person name="Sonjak S."/>
            <person name="Turk M."/>
            <person name="Zajc J."/>
            <person name="Zalar P."/>
            <person name="Grube M."/>
            <person name="Sun H."/>
            <person name="Han J."/>
            <person name="Sharma A."/>
            <person name="Chiniquy J."/>
            <person name="Ngan C.Y."/>
            <person name="Lipzen A."/>
            <person name="Barry K."/>
            <person name="Grigoriev I.V."/>
            <person name="Gunde-Cimerman N."/>
        </authorList>
    </citation>
    <scope>NUCLEOTIDE SEQUENCE [LARGE SCALE GENOMIC DNA]</scope>
    <source>
        <strain evidence="1 2">EXF-2481</strain>
    </source>
</reference>
<dbReference type="AlphaFoldDB" id="A0A074Z332"/>
<evidence type="ECO:0000313" key="2">
    <source>
        <dbReference type="Proteomes" id="UP000030641"/>
    </source>
</evidence>
<sequence>MYPPNTAAIRRQVCQQTPSATPNPPCLSCVFIQGTECNPYRGGQCDVFALEDDTGRKVAMRVFHDGGESSSYLLSYELKYRQEIEQLQIEHFAKVVSFSETGNELIGSPFVCLGWRESH</sequence>
<protein>
    <submittedName>
        <fullName evidence="1">Uncharacterized protein</fullName>
    </submittedName>
</protein>
<dbReference type="HOGENOM" id="CLU_2061058_0_0_1"/>
<proteinExistence type="predicted"/>
<keyword evidence="2" id="KW-1185">Reference proteome</keyword>
<dbReference type="EMBL" id="KL584749">
    <property type="protein sequence ID" value="KER00678.1"/>
    <property type="molecule type" value="Genomic_DNA"/>
</dbReference>
<dbReference type="OrthoDB" id="5598852at2759"/>